<dbReference type="Proteomes" id="UP000054321">
    <property type="component" value="Unassembled WGS sequence"/>
</dbReference>
<evidence type="ECO:0000256" key="2">
    <source>
        <dbReference type="SAM" id="MobiDB-lite"/>
    </source>
</evidence>
<dbReference type="InterPro" id="IPR029191">
    <property type="entry name" value="Uds1"/>
</dbReference>
<evidence type="ECO:0000256" key="1">
    <source>
        <dbReference type="SAM" id="Coils"/>
    </source>
</evidence>
<dbReference type="InParanoid" id="A0A0C3DW76"/>
<dbReference type="Pfam" id="PF15456">
    <property type="entry name" value="Uds1"/>
    <property type="match status" value="1"/>
</dbReference>
<evidence type="ECO:0000313" key="4">
    <source>
        <dbReference type="EMBL" id="KIN06348.1"/>
    </source>
</evidence>
<feature type="region of interest" description="Disordered" evidence="2">
    <location>
        <begin position="522"/>
        <end position="573"/>
    </location>
</feature>
<reference evidence="5" key="2">
    <citation type="submission" date="2015-01" db="EMBL/GenBank/DDBJ databases">
        <title>Evolutionary Origins and Diversification of the Mycorrhizal Mutualists.</title>
        <authorList>
            <consortium name="DOE Joint Genome Institute"/>
            <consortium name="Mycorrhizal Genomics Consortium"/>
            <person name="Kohler A."/>
            <person name="Kuo A."/>
            <person name="Nagy L.G."/>
            <person name="Floudas D."/>
            <person name="Copeland A."/>
            <person name="Barry K.W."/>
            <person name="Cichocki N."/>
            <person name="Veneault-Fourrey C."/>
            <person name="LaButti K."/>
            <person name="Lindquist E.A."/>
            <person name="Lipzen A."/>
            <person name="Lundell T."/>
            <person name="Morin E."/>
            <person name="Murat C."/>
            <person name="Riley R."/>
            <person name="Ohm R."/>
            <person name="Sun H."/>
            <person name="Tunlid A."/>
            <person name="Henrissat B."/>
            <person name="Grigoriev I.V."/>
            <person name="Hibbett D.S."/>
            <person name="Martin F."/>
        </authorList>
    </citation>
    <scope>NUCLEOTIDE SEQUENCE [LARGE SCALE GENOMIC DNA]</scope>
    <source>
        <strain evidence="5">Zn</strain>
    </source>
</reference>
<protein>
    <recommendedName>
        <fullName evidence="3">Up-regulated during septation protein 1 domain-containing protein</fullName>
    </recommendedName>
</protein>
<organism evidence="4 5">
    <name type="scientific">Oidiodendron maius (strain Zn)</name>
    <dbReference type="NCBI Taxonomy" id="913774"/>
    <lineage>
        <taxon>Eukaryota</taxon>
        <taxon>Fungi</taxon>
        <taxon>Dikarya</taxon>
        <taxon>Ascomycota</taxon>
        <taxon>Pezizomycotina</taxon>
        <taxon>Leotiomycetes</taxon>
        <taxon>Leotiomycetes incertae sedis</taxon>
        <taxon>Myxotrichaceae</taxon>
        <taxon>Oidiodendron</taxon>
    </lineage>
</organism>
<feature type="compositionally biased region" description="Polar residues" evidence="2">
    <location>
        <begin position="189"/>
        <end position="202"/>
    </location>
</feature>
<feature type="compositionally biased region" description="Low complexity" evidence="2">
    <location>
        <begin position="262"/>
        <end position="286"/>
    </location>
</feature>
<sequence length="605" mass="66574">MAHIADCLFDSSSGLGLNNYIARELSPQRPRDEKSSTPPPETPSTEKEKFVWRMLQPAEPRKYQIFPPKEKPSLVSGRKTPEWDSTSSSGQYRSLDKDRTKLGTALRLKTKDQPLLRRRKISMTEIGAMTTVQEIPMDSPTVPGRPPLHERSNSAPGNSWRQNVFGESMLSGVSGPAFDELAELTAENMASVQGQASNSRSATPKPLEMPVQRQPLSPKSLAPLIIPHSSAPLPRLAEQDSKGDETPGPVVPPKSARMLEFSPSVKSSGSKPSPAPATAPNAVATSIFSAKAQAKQPNSAPSGRSSPQPWSATLNFSPYSQGRSQTPDNGNVFSHRRGASEGTYSVMDRGRPKRRLDASPSNRMHSASVSESTSEERKAFEALPQSSIPAVASASMSAEEIADLRMQAIGQATRFGVLSPKDVDKLSRELRSLDERCEYLRKTLRNLTSGRQNLQERICMYLRSPRLAQFSHESLLKQEEALSELNISIDDWIAKRDRAENRRTRVRQKLLEHVAAALMLEPQQTPPEEETKAEASVQDMQMRGQYTPPHSPTKSNSPMPLAAPLEASTPEPVARADVESIRIYADSDMFALLADVEEEINRIGE</sequence>
<dbReference type="STRING" id="913774.A0A0C3DW76"/>
<evidence type="ECO:0000259" key="3">
    <source>
        <dbReference type="Pfam" id="PF15456"/>
    </source>
</evidence>
<dbReference type="AlphaFoldDB" id="A0A0C3DW76"/>
<dbReference type="OrthoDB" id="5429395at2759"/>
<dbReference type="HOGENOM" id="CLU_013725_0_0_1"/>
<feature type="coiled-coil region" evidence="1">
    <location>
        <begin position="482"/>
        <end position="509"/>
    </location>
</feature>
<proteinExistence type="predicted"/>
<keyword evidence="5" id="KW-1185">Reference proteome</keyword>
<accession>A0A0C3DW76</accession>
<name>A0A0C3DW76_OIDMZ</name>
<feature type="region of interest" description="Disordered" evidence="2">
    <location>
        <begin position="136"/>
        <end position="162"/>
    </location>
</feature>
<feature type="region of interest" description="Disordered" evidence="2">
    <location>
        <begin position="189"/>
        <end position="374"/>
    </location>
</feature>
<feature type="compositionally biased region" description="Polar residues" evidence="2">
    <location>
        <begin position="295"/>
        <end position="332"/>
    </location>
</feature>
<feature type="region of interest" description="Disordered" evidence="2">
    <location>
        <begin position="20"/>
        <end position="97"/>
    </location>
</feature>
<feature type="compositionally biased region" description="Polar residues" evidence="2">
    <location>
        <begin position="83"/>
        <end position="92"/>
    </location>
</feature>
<feature type="compositionally biased region" description="Polar residues" evidence="2">
    <location>
        <begin position="359"/>
        <end position="372"/>
    </location>
</feature>
<evidence type="ECO:0000313" key="5">
    <source>
        <dbReference type="Proteomes" id="UP000054321"/>
    </source>
</evidence>
<feature type="domain" description="Up-regulated during septation protein 1" evidence="3">
    <location>
        <begin position="404"/>
        <end position="520"/>
    </location>
</feature>
<reference evidence="4 5" key="1">
    <citation type="submission" date="2014-04" db="EMBL/GenBank/DDBJ databases">
        <authorList>
            <consortium name="DOE Joint Genome Institute"/>
            <person name="Kuo A."/>
            <person name="Martino E."/>
            <person name="Perotto S."/>
            <person name="Kohler A."/>
            <person name="Nagy L.G."/>
            <person name="Floudas D."/>
            <person name="Copeland A."/>
            <person name="Barry K.W."/>
            <person name="Cichocki N."/>
            <person name="Veneault-Fourrey C."/>
            <person name="LaButti K."/>
            <person name="Lindquist E.A."/>
            <person name="Lipzen A."/>
            <person name="Lundell T."/>
            <person name="Morin E."/>
            <person name="Murat C."/>
            <person name="Sun H."/>
            <person name="Tunlid A."/>
            <person name="Henrissat B."/>
            <person name="Grigoriev I.V."/>
            <person name="Hibbett D.S."/>
            <person name="Martin F."/>
            <person name="Nordberg H.P."/>
            <person name="Cantor M.N."/>
            <person name="Hua S.X."/>
        </authorList>
    </citation>
    <scope>NUCLEOTIDE SEQUENCE [LARGE SCALE GENOMIC DNA]</scope>
    <source>
        <strain evidence="4 5">Zn</strain>
    </source>
</reference>
<dbReference type="EMBL" id="KN832871">
    <property type="protein sequence ID" value="KIN06348.1"/>
    <property type="molecule type" value="Genomic_DNA"/>
</dbReference>
<keyword evidence="1" id="KW-0175">Coiled coil</keyword>
<gene>
    <name evidence="4" type="ORF">OIDMADRAFT_99080</name>
</gene>
<feature type="compositionally biased region" description="Polar residues" evidence="2">
    <location>
        <begin position="153"/>
        <end position="162"/>
    </location>
</feature>
<feature type="non-terminal residue" evidence="4">
    <location>
        <position position="605"/>
    </location>
</feature>